<reference evidence="2 3" key="1">
    <citation type="submission" date="2019-08" db="EMBL/GenBank/DDBJ databases">
        <title>Complete genome sequence of Terriglobus albidus strain ORNL.</title>
        <authorList>
            <person name="Podar M."/>
        </authorList>
    </citation>
    <scope>NUCLEOTIDE SEQUENCE [LARGE SCALE GENOMIC DNA]</scope>
    <source>
        <strain evidence="2 3">ORNL</strain>
    </source>
</reference>
<sequence length="158" mass="18366">MIRRCEEADFDQIWTVINDGAEAYRGIIPEDRWHEPYMTREELRNELANGVAFWGYEQNGTLQAVMGMQNVQDVTLIRHAYVRTRVRRCGIGGLLLDHLKASTQRPLLVGTWADAAWAIRFYEKHGFQVVEAGEKNQLLRKYWDVPTRQIETSVVLCQ</sequence>
<keyword evidence="3" id="KW-1185">Reference proteome</keyword>
<dbReference type="SUPFAM" id="SSF55729">
    <property type="entry name" value="Acyl-CoA N-acyltransferases (Nat)"/>
    <property type="match status" value="1"/>
</dbReference>
<organism evidence="2 3">
    <name type="scientific">Terriglobus albidus</name>
    <dbReference type="NCBI Taxonomy" id="1592106"/>
    <lineage>
        <taxon>Bacteria</taxon>
        <taxon>Pseudomonadati</taxon>
        <taxon>Acidobacteriota</taxon>
        <taxon>Terriglobia</taxon>
        <taxon>Terriglobales</taxon>
        <taxon>Acidobacteriaceae</taxon>
        <taxon>Terriglobus</taxon>
    </lineage>
</organism>
<dbReference type="EMBL" id="CP042806">
    <property type="protein sequence ID" value="QEE30253.1"/>
    <property type="molecule type" value="Genomic_DNA"/>
</dbReference>
<keyword evidence="2" id="KW-0808">Transferase</keyword>
<dbReference type="Gene3D" id="3.40.630.30">
    <property type="match status" value="1"/>
</dbReference>
<dbReference type="RefSeq" id="WP_147649522.1">
    <property type="nucleotide sequence ID" value="NZ_CP042806.1"/>
</dbReference>
<gene>
    <name evidence="2" type="ORF">FTW19_21085</name>
</gene>
<dbReference type="InterPro" id="IPR016181">
    <property type="entry name" value="Acyl_CoA_acyltransferase"/>
</dbReference>
<dbReference type="InterPro" id="IPR000182">
    <property type="entry name" value="GNAT_dom"/>
</dbReference>
<accession>A0A5B9EDH7</accession>
<dbReference type="Proteomes" id="UP000321820">
    <property type="component" value="Chromosome"/>
</dbReference>
<evidence type="ECO:0000313" key="3">
    <source>
        <dbReference type="Proteomes" id="UP000321820"/>
    </source>
</evidence>
<dbReference type="KEGG" id="talb:FTW19_21085"/>
<protein>
    <submittedName>
        <fullName evidence="2">GNAT family N-acetyltransferase</fullName>
    </submittedName>
</protein>
<dbReference type="PROSITE" id="PS51186">
    <property type="entry name" value="GNAT"/>
    <property type="match status" value="1"/>
</dbReference>
<evidence type="ECO:0000259" key="1">
    <source>
        <dbReference type="PROSITE" id="PS51186"/>
    </source>
</evidence>
<dbReference type="GO" id="GO:0016747">
    <property type="term" value="F:acyltransferase activity, transferring groups other than amino-acyl groups"/>
    <property type="evidence" value="ECO:0007669"/>
    <property type="project" value="InterPro"/>
</dbReference>
<dbReference type="Pfam" id="PF13673">
    <property type="entry name" value="Acetyltransf_10"/>
    <property type="match status" value="1"/>
</dbReference>
<name>A0A5B9EDH7_9BACT</name>
<dbReference type="AlphaFoldDB" id="A0A5B9EDH7"/>
<evidence type="ECO:0000313" key="2">
    <source>
        <dbReference type="EMBL" id="QEE30253.1"/>
    </source>
</evidence>
<proteinExistence type="predicted"/>
<feature type="domain" description="N-acetyltransferase" evidence="1">
    <location>
        <begin position="1"/>
        <end position="144"/>
    </location>
</feature>
<dbReference type="OrthoDB" id="9789605at2"/>